<dbReference type="Pfam" id="PF00651">
    <property type="entry name" value="BTB"/>
    <property type="match status" value="1"/>
</dbReference>
<dbReference type="InterPro" id="IPR011705">
    <property type="entry name" value="BACK"/>
</dbReference>
<dbReference type="PIRSF" id="PIRSF037037">
    <property type="entry name" value="Kelch-like_protein_gigaxonin"/>
    <property type="match status" value="1"/>
</dbReference>
<dbReference type="SMART" id="SM00225">
    <property type="entry name" value="BTB"/>
    <property type="match status" value="1"/>
</dbReference>
<dbReference type="Gene3D" id="3.30.710.10">
    <property type="entry name" value="Potassium Channel Kv1.1, Chain A"/>
    <property type="match status" value="1"/>
</dbReference>
<reference evidence="4 5" key="1">
    <citation type="submission" date="2022-05" db="EMBL/GenBank/DDBJ databases">
        <authorList>
            <consortium name="Genoscope - CEA"/>
            <person name="William W."/>
        </authorList>
    </citation>
    <scope>NUCLEOTIDE SEQUENCE [LARGE SCALE GENOMIC DNA]</scope>
</reference>
<dbReference type="SUPFAM" id="SSF54695">
    <property type="entry name" value="POZ domain"/>
    <property type="match status" value="1"/>
</dbReference>
<dbReference type="InterPro" id="IPR006652">
    <property type="entry name" value="Kelch_1"/>
</dbReference>
<dbReference type="Pfam" id="PF07707">
    <property type="entry name" value="BACK"/>
    <property type="match status" value="1"/>
</dbReference>
<name>A0ABN8LXV7_9CNID</name>
<dbReference type="InterPro" id="IPR011333">
    <property type="entry name" value="SKP1/BTB/POZ_sf"/>
</dbReference>
<dbReference type="Pfam" id="PF24681">
    <property type="entry name" value="Kelch_KLHDC2_KLHL20_DRC7"/>
    <property type="match status" value="1"/>
</dbReference>
<keyword evidence="5" id="KW-1185">Reference proteome</keyword>
<dbReference type="InterPro" id="IPR015915">
    <property type="entry name" value="Kelch-typ_b-propeller"/>
</dbReference>
<dbReference type="PANTHER" id="PTHR45632">
    <property type="entry name" value="LD33804P"/>
    <property type="match status" value="1"/>
</dbReference>
<dbReference type="Gene3D" id="1.25.40.420">
    <property type="match status" value="1"/>
</dbReference>
<accession>A0ABN8LXV7</accession>
<dbReference type="EMBL" id="CALNXI010000142">
    <property type="protein sequence ID" value="CAH3020297.1"/>
    <property type="molecule type" value="Genomic_DNA"/>
</dbReference>
<evidence type="ECO:0000313" key="5">
    <source>
        <dbReference type="Proteomes" id="UP001159427"/>
    </source>
</evidence>
<dbReference type="SMART" id="SM00875">
    <property type="entry name" value="BACK"/>
    <property type="match status" value="1"/>
</dbReference>
<dbReference type="InterPro" id="IPR000210">
    <property type="entry name" value="BTB/POZ_dom"/>
</dbReference>
<dbReference type="PROSITE" id="PS50097">
    <property type="entry name" value="BTB"/>
    <property type="match status" value="1"/>
</dbReference>
<keyword evidence="2" id="KW-0677">Repeat</keyword>
<comment type="caution">
    <text evidence="4">The sequence shown here is derived from an EMBL/GenBank/DDBJ whole genome shotgun (WGS) entry which is preliminary data.</text>
</comment>
<organism evidence="4 5">
    <name type="scientific">Porites evermanni</name>
    <dbReference type="NCBI Taxonomy" id="104178"/>
    <lineage>
        <taxon>Eukaryota</taxon>
        <taxon>Metazoa</taxon>
        <taxon>Cnidaria</taxon>
        <taxon>Anthozoa</taxon>
        <taxon>Hexacorallia</taxon>
        <taxon>Scleractinia</taxon>
        <taxon>Fungiina</taxon>
        <taxon>Poritidae</taxon>
        <taxon>Porites</taxon>
    </lineage>
</organism>
<sequence length="564" mass="64960">MADVKRRKCENLQLPRTLLDSLNEMRNTREHCDVFLQVNNEVFPAHRAVLAASSSYFRAMFSSQTSFAEANNSEVCLKGVEQEAVRLVLDYIYTGELEFTHLNIENVITLANLWDIPFLLSSSEDFLRDELNVSNCLTVHLLVETHQTFSSSFQDFLEKFTFNNFMDISNQQNFLSLTADRLIEILKNDLLRVKFEQMVFEAVMRWINYDRCSRKHFAGQLFKEVRFGLMPHSFLNNRVLTEDLVQQDSNCKDIVLRALKQTGLSQDLDMSCRKRKVEALYFFGGLLNNMRRWGKGKVFLPQYLDCVMGTTNLENFPSIHMTDCHVASIGEFIYFNIVDTNKVTKLNKLTMEASRVFIFKGDVNDRVNSVNSKSCACQHFMYVVGGSCYRRFNTSTSQWEKLPPPQYLHYRPGVCTLDNKVYVIGGCTKCYEECVDIVECFDVVRKVWKKLSPMPTGRWGGGATVMNHKIYVAGGYDTENNCPLGTVEVHDPDNDTWSSIASLVHPRRRFGMAVVNGIIYVAGGYFEHSIELYDEKNDQWRVYEGVTVKRHDFTCLALPVPHCW</sequence>
<evidence type="ECO:0000256" key="1">
    <source>
        <dbReference type="ARBA" id="ARBA00022441"/>
    </source>
</evidence>
<dbReference type="PANTHER" id="PTHR45632:SF3">
    <property type="entry name" value="KELCH-LIKE PROTEIN 32"/>
    <property type="match status" value="1"/>
</dbReference>
<dbReference type="SUPFAM" id="SSF117281">
    <property type="entry name" value="Kelch motif"/>
    <property type="match status" value="1"/>
</dbReference>
<feature type="domain" description="BTB" evidence="3">
    <location>
        <begin position="32"/>
        <end position="101"/>
    </location>
</feature>
<proteinExistence type="predicted"/>
<evidence type="ECO:0000256" key="2">
    <source>
        <dbReference type="ARBA" id="ARBA00022737"/>
    </source>
</evidence>
<protein>
    <recommendedName>
        <fullName evidence="3">BTB domain-containing protein</fullName>
    </recommendedName>
</protein>
<dbReference type="Gene3D" id="2.120.10.80">
    <property type="entry name" value="Kelch-type beta propeller"/>
    <property type="match status" value="1"/>
</dbReference>
<evidence type="ECO:0000259" key="3">
    <source>
        <dbReference type="PROSITE" id="PS50097"/>
    </source>
</evidence>
<gene>
    <name evidence="4" type="ORF">PEVE_00006525</name>
</gene>
<dbReference type="SMART" id="SM00612">
    <property type="entry name" value="Kelch"/>
    <property type="match status" value="4"/>
</dbReference>
<dbReference type="Proteomes" id="UP001159427">
    <property type="component" value="Unassembled WGS sequence"/>
</dbReference>
<keyword evidence="1" id="KW-0880">Kelch repeat</keyword>
<dbReference type="InterPro" id="IPR017096">
    <property type="entry name" value="BTB-kelch_protein"/>
</dbReference>
<evidence type="ECO:0000313" key="4">
    <source>
        <dbReference type="EMBL" id="CAH3020297.1"/>
    </source>
</evidence>